<protein>
    <recommendedName>
        <fullName evidence="4">Toxin</fullName>
    </recommendedName>
</protein>
<reference evidence="2 3" key="1">
    <citation type="submission" date="2019-06" db="EMBL/GenBank/DDBJ databases">
        <title>Description of Kitasatospora acidophila sp. nov. isolated from pine grove soil, and reclassification of Streptomyces novaecaesareae to Kitasatospora novaeceasareae comb. nov.</title>
        <authorList>
            <person name="Kim M.J."/>
        </authorList>
    </citation>
    <scope>NUCLEOTIDE SEQUENCE [LARGE SCALE GENOMIC DNA]</scope>
    <source>
        <strain evidence="2 3">MMS16-CNU292</strain>
    </source>
</reference>
<feature type="compositionally biased region" description="Low complexity" evidence="1">
    <location>
        <begin position="160"/>
        <end position="175"/>
    </location>
</feature>
<evidence type="ECO:0008006" key="4">
    <source>
        <dbReference type="Google" id="ProtNLM"/>
    </source>
</evidence>
<accession>A0A540W574</accession>
<organism evidence="2 3">
    <name type="scientific">Kitasatospora acidiphila</name>
    <dbReference type="NCBI Taxonomy" id="2567942"/>
    <lineage>
        <taxon>Bacteria</taxon>
        <taxon>Bacillati</taxon>
        <taxon>Actinomycetota</taxon>
        <taxon>Actinomycetes</taxon>
        <taxon>Kitasatosporales</taxon>
        <taxon>Streptomycetaceae</taxon>
        <taxon>Kitasatospora</taxon>
    </lineage>
</organism>
<dbReference type="Proteomes" id="UP000319103">
    <property type="component" value="Unassembled WGS sequence"/>
</dbReference>
<dbReference type="AlphaFoldDB" id="A0A540W574"/>
<gene>
    <name evidence="2" type="ORF">E6W39_20350</name>
</gene>
<name>A0A540W574_9ACTN</name>
<proteinExistence type="predicted"/>
<dbReference type="EMBL" id="VIGB01000003">
    <property type="protein sequence ID" value="TQF04150.1"/>
    <property type="molecule type" value="Genomic_DNA"/>
</dbReference>
<evidence type="ECO:0000313" key="2">
    <source>
        <dbReference type="EMBL" id="TQF04150.1"/>
    </source>
</evidence>
<evidence type="ECO:0000313" key="3">
    <source>
        <dbReference type="Proteomes" id="UP000319103"/>
    </source>
</evidence>
<keyword evidence="3" id="KW-1185">Reference proteome</keyword>
<comment type="caution">
    <text evidence="2">The sequence shown here is derived from an EMBL/GenBank/DDBJ whole genome shotgun (WGS) entry which is preliminary data.</text>
</comment>
<dbReference type="OrthoDB" id="4144896at2"/>
<sequence length="191" mass="20620">MRWRRQPRSRFAELVNRIEVPKPFQLERFCDSIARQRGRPLRLVPLENAAGQDLPCGLWISLPAVDLVFYEAGAAPILKTQIVLHEISHMLLDHGAPAAGGTAPAAAQAAVEESLVTAADQELGLATDRVLALLARNGYTDRQEADAEALATLLLERATRAGAGRRSSGSSGSTEVLDRLDAAFGHPVRPQ</sequence>
<evidence type="ECO:0000256" key="1">
    <source>
        <dbReference type="SAM" id="MobiDB-lite"/>
    </source>
</evidence>
<feature type="region of interest" description="Disordered" evidence="1">
    <location>
        <begin position="160"/>
        <end position="191"/>
    </location>
</feature>
<dbReference type="RefSeq" id="WP_141634738.1">
    <property type="nucleotide sequence ID" value="NZ_VIGB01000003.1"/>
</dbReference>